<feature type="region of interest" description="Disordered" evidence="3">
    <location>
        <begin position="77"/>
        <end position="113"/>
    </location>
</feature>
<dbReference type="SMART" id="SM00389">
    <property type="entry name" value="HOX"/>
    <property type="match status" value="1"/>
</dbReference>
<dbReference type="Gene3D" id="3.90.180.10">
    <property type="entry name" value="Medium-chain alcohol dehydrogenases, catalytic domain"/>
    <property type="match status" value="1"/>
</dbReference>
<feature type="compositionally biased region" description="Basic and acidic residues" evidence="3">
    <location>
        <begin position="455"/>
        <end position="467"/>
    </location>
</feature>
<evidence type="ECO:0000313" key="5">
    <source>
        <dbReference type="EMBL" id="PWA88763.1"/>
    </source>
</evidence>
<feature type="compositionally biased region" description="Low complexity" evidence="3">
    <location>
        <begin position="468"/>
        <end position="481"/>
    </location>
</feature>
<dbReference type="SUPFAM" id="SSF51735">
    <property type="entry name" value="NAD(P)-binding Rossmann-fold domains"/>
    <property type="match status" value="1"/>
</dbReference>
<dbReference type="Pfam" id="PF13602">
    <property type="entry name" value="ADH_zinc_N_2"/>
    <property type="match status" value="1"/>
</dbReference>
<dbReference type="InterPro" id="IPR001356">
    <property type="entry name" value="HD"/>
</dbReference>
<dbReference type="InterPro" id="IPR020843">
    <property type="entry name" value="ER"/>
</dbReference>
<organism evidence="5 6">
    <name type="scientific">Artemisia annua</name>
    <name type="common">Sweet wormwood</name>
    <dbReference type="NCBI Taxonomy" id="35608"/>
    <lineage>
        <taxon>Eukaryota</taxon>
        <taxon>Viridiplantae</taxon>
        <taxon>Streptophyta</taxon>
        <taxon>Embryophyta</taxon>
        <taxon>Tracheophyta</taxon>
        <taxon>Spermatophyta</taxon>
        <taxon>Magnoliopsida</taxon>
        <taxon>eudicotyledons</taxon>
        <taxon>Gunneridae</taxon>
        <taxon>Pentapetalae</taxon>
        <taxon>asterids</taxon>
        <taxon>campanulids</taxon>
        <taxon>Asterales</taxon>
        <taxon>Asteraceae</taxon>
        <taxon>Asteroideae</taxon>
        <taxon>Anthemideae</taxon>
        <taxon>Artemisiinae</taxon>
        <taxon>Artemisia</taxon>
    </lineage>
</organism>
<reference evidence="5 6" key="1">
    <citation type="journal article" date="2018" name="Mol. Plant">
        <title>The genome of Artemisia annua provides insight into the evolution of Asteraceae family and artemisinin biosynthesis.</title>
        <authorList>
            <person name="Shen Q."/>
            <person name="Zhang L."/>
            <person name="Liao Z."/>
            <person name="Wang S."/>
            <person name="Yan T."/>
            <person name="Shi P."/>
            <person name="Liu M."/>
            <person name="Fu X."/>
            <person name="Pan Q."/>
            <person name="Wang Y."/>
            <person name="Lv Z."/>
            <person name="Lu X."/>
            <person name="Zhang F."/>
            <person name="Jiang W."/>
            <person name="Ma Y."/>
            <person name="Chen M."/>
            <person name="Hao X."/>
            <person name="Li L."/>
            <person name="Tang Y."/>
            <person name="Lv G."/>
            <person name="Zhou Y."/>
            <person name="Sun X."/>
            <person name="Brodelius P.E."/>
            <person name="Rose J.K.C."/>
            <person name="Tang K."/>
        </authorList>
    </citation>
    <scope>NUCLEOTIDE SEQUENCE [LARGE SCALE GENOMIC DNA]</scope>
    <source>
        <strain evidence="6">cv. Huhao1</strain>
        <tissue evidence="5">Leaf</tissue>
    </source>
</reference>
<feature type="region of interest" description="Disordered" evidence="3">
    <location>
        <begin position="575"/>
        <end position="616"/>
    </location>
</feature>
<proteinExistence type="predicted"/>
<dbReference type="GO" id="GO:0005634">
    <property type="term" value="C:nucleus"/>
    <property type="evidence" value="ECO:0007669"/>
    <property type="project" value="UniProtKB-SubCell"/>
</dbReference>
<keyword evidence="2" id="KW-0539">Nucleus</keyword>
<protein>
    <submittedName>
        <fullName evidence="5">Homeodomain-like, SAWADEE domain protein</fullName>
    </submittedName>
</protein>
<dbReference type="SMART" id="SM00829">
    <property type="entry name" value="PKS_ER"/>
    <property type="match status" value="1"/>
</dbReference>
<feature type="DNA-binding region" description="Homeobox" evidence="2">
    <location>
        <begin position="15"/>
        <end position="78"/>
    </location>
</feature>
<dbReference type="InterPro" id="IPR036291">
    <property type="entry name" value="NAD(P)-bd_dom_sf"/>
</dbReference>
<dbReference type="EMBL" id="PKPP01000781">
    <property type="protein sequence ID" value="PWA88763.1"/>
    <property type="molecule type" value="Genomic_DNA"/>
</dbReference>
<dbReference type="PANTHER" id="PTHR33827">
    <property type="entry name" value="PROTEIN SAWADEE HOMEODOMAIN HOMOLOG 2"/>
    <property type="match status" value="1"/>
</dbReference>
<evidence type="ECO:0000256" key="3">
    <source>
        <dbReference type="SAM" id="MobiDB-lite"/>
    </source>
</evidence>
<dbReference type="Pfam" id="PF08240">
    <property type="entry name" value="ADH_N"/>
    <property type="match status" value="1"/>
</dbReference>
<evidence type="ECO:0000256" key="2">
    <source>
        <dbReference type="PROSITE-ProRule" id="PRU00108"/>
    </source>
</evidence>
<gene>
    <name evidence="5" type="ORF">CTI12_AA118180</name>
</gene>
<dbReference type="InterPro" id="IPR009057">
    <property type="entry name" value="Homeodomain-like_sf"/>
</dbReference>
<accession>A0A2U1PSQ6</accession>
<dbReference type="GO" id="GO:0003677">
    <property type="term" value="F:DNA binding"/>
    <property type="evidence" value="ECO:0007669"/>
    <property type="project" value="UniProtKB-UniRule"/>
</dbReference>
<feature type="compositionally biased region" description="Polar residues" evidence="3">
    <location>
        <begin position="497"/>
        <end position="508"/>
    </location>
</feature>
<dbReference type="GO" id="GO:0003682">
    <property type="term" value="F:chromatin binding"/>
    <property type="evidence" value="ECO:0007669"/>
    <property type="project" value="InterPro"/>
</dbReference>
<keyword evidence="2 5" id="KW-0371">Homeobox</keyword>
<dbReference type="CDD" id="cd00086">
    <property type="entry name" value="homeodomain"/>
    <property type="match status" value="1"/>
</dbReference>
<dbReference type="InterPro" id="IPR039276">
    <property type="entry name" value="SHH1/2"/>
</dbReference>
<dbReference type="Pfam" id="PF16719">
    <property type="entry name" value="SAWADEE"/>
    <property type="match status" value="1"/>
</dbReference>
<dbReference type="PANTHER" id="PTHR33827:SF7">
    <property type="entry name" value="PROTEIN SAWADEE HOMEODOMAIN HOMOLOG 2"/>
    <property type="match status" value="1"/>
</dbReference>
<feature type="domain" description="Homeobox" evidence="4">
    <location>
        <begin position="13"/>
        <end position="77"/>
    </location>
</feature>
<dbReference type="Gene3D" id="1.10.10.60">
    <property type="entry name" value="Homeodomain-like"/>
    <property type="match status" value="1"/>
</dbReference>
<dbReference type="SUPFAM" id="SSF46689">
    <property type="entry name" value="Homeodomain-like"/>
    <property type="match status" value="1"/>
</dbReference>
<dbReference type="Gene3D" id="2.30.30.140">
    <property type="match status" value="1"/>
</dbReference>
<feature type="compositionally biased region" description="Polar residues" evidence="3">
    <location>
        <begin position="405"/>
        <end position="421"/>
    </location>
</feature>
<feature type="compositionally biased region" description="Basic and acidic residues" evidence="3">
    <location>
        <begin position="593"/>
        <end position="610"/>
    </location>
</feature>
<sequence length="959" mass="103868">MGRPPSNGGPSFRFTPPEIAEMEAILQANQIAVPERQILVSLAEKFSATEERKGKMEVQMKQVWNWFQNRRYAIKSKQAKSPGKLDVTQMPRDNSAMAKPAPQPTQPLAASTATVKTLPQAPQHPTVPAAPSSGRFTDNSQMEYEAKSARDGAWYDVSTFLSHRAIDTGDPEVLVRFAGFGAEEDEWVNVRKNVRQRSLPCEASECVAVLSSDLILCFQEGKEQALYFDAHVLDAQRRRHDVRGCRCRFLVRYDHDQSEEIVALRKICRRPETDYRLQQLHAANESISANQNKSVTNNNSTVNTLRVYPPAEVQPKQQKVEHVAPSAPAEAQQKRQRLDSTVPPEGSQMKANVEPGALGAPPGFVPQNQQRVQAAVPAPSSNQASLEPKKVEPVVAAPVDKIETTVPSSGKANQELQTASQEPEAAGPTVPASTKVSPSIVASFADMPAEAPGESIERKPEVAELPKEPVVSGSSVEVPTELQAQTATKTEEPVAPVSTNDTNVAQEPTETKTGKPMAPVSTDDPKVVQELAEAKREEPMVPISIDDPNMVQDAIKTNNEEPVAPVSTNVVGEATEAKTDEPAAPANDPMDSNESHAKDEEIPSDNKVENSDTAPENAAVAMEEGAVLLPRFGNADVMEIRDDVRVPDLKDDDVLVRVRAVSVNPLDTRMRAGYGRSLFESLLPLVLGRDVSGEVAAVGASVRTLNVGQEVFGALHPTAVRGTYSDYAVLAEDQLTPKPSTISHVEASAIPFAALTAWRALKSTARITKGQRVLVIGGGGAVGFSAIQLAVATGCAVSSTCESESIERLLAAGAEQALDYTAEDLEVTLKGHYNAVLDTIGIQQTEKLGISLLKRGGHYMTLQGESAKLTDRYGLAIGLPTATAILLKKQMQYRLSHGIEYWWTYMRTDAEGLDEIRRLTEAGKLKVPVQKTFPITQVCEAHDAKDKRIIPGKVVLEVD</sequence>
<dbReference type="InterPro" id="IPR011032">
    <property type="entry name" value="GroES-like_sf"/>
</dbReference>
<feature type="region of interest" description="Disordered" evidence="3">
    <location>
        <begin position="405"/>
        <end position="524"/>
    </location>
</feature>
<dbReference type="InterPro" id="IPR032001">
    <property type="entry name" value="SAWADEE_dom"/>
</dbReference>
<comment type="caution">
    <text evidence="5">The sequence shown here is derived from an EMBL/GenBank/DDBJ whole genome shotgun (WGS) entry which is preliminary data.</text>
</comment>
<feature type="region of interest" description="Disordered" evidence="3">
    <location>
        <begin position="314"/>
        <end position="365"/>
    </location>
</feature>
<dbReference type="AlphaFoldDB" id="A0A2U1PSQ6"/>
<comment type="subcellular location">
    <subcellularLocation>
        <location evidence="1 2">Nucleus</location>
    </subcellularLocation>
</comment>
<dbReference type="PROSITE" id="PS50071">
    <property type="entry name" value="HOMEOBOX_2"/>
    <property type="match status" value="1"/>
</dbReference>
<dbReference type="OrthoDB" id="48317at2759"/>
<dbReference type="GO" id="GO:0016491">
    <property type="term" value="F:oxidoreductase activity"/>
    <property type="evidence" value="ECO:0007669"/>
    <property type="project" value="InterPro"/>
</dbReference>
<keyword evidence="6" id="KW-1185">Reference proteome</keyword>
<evidence type="ECO:0000259" key="4">
    <source>
        <dbReference type="PROSITE" id="PS50071"/>
    </source>
</evidence>
<evidence type="ECO:0000313" key="6">
    <source>
        <dbReference type="Proteomes" id="UP000245207"/>
    </source>
</evidence>
<name>A0A2U1PSQ6_ARTAN</name>
<dbReference type="SUPFAM" id="SSF50129">
    <property type="entry name" value="GroES-like"/>
    <property type="match status" value="1"/>
</dbReference>
<dbReference type="Proteomes" id="UP000245207">
    <property type="component" value="Unassembled WGS sequence"/>
</dbReference>
<feature type="region of interest" description="Disordered" evidence="3">
    <location>
        <begin position="118"/>
        <end position="137"/>
    </location>
</feature>
<dbReference type="Gene3D" id="2.40.50.40">
    <property type="match status" value="1"/>
</dbReference>
<keyword evidence="2 5" id="KW-0238">DNA-binding</keyword>
<dbReference type="InterPro" id="IPR013154">
    <property type="entry name" value="ADH-like_N"/>
</dbReference>
<dbReference type="Gene3D" id="3.40.50.720">
    <property type="entry name" value="NAD(P)-binding Rossmann-like Domain"/>
    <property type="match status" value="1"/>
</dbReference>
<dbReference type="STRING" id="35608.A0A2U1PSQ6"/>
<evidence type="ECO:0000256" key="1">
    <source>
        <dbReference type="ARBA" id="ARBA00004123"/>
    </source>
</evidence>